<evidence type="ECO:0000313" key="2">
    <source>
        <dbReference type="EMBL" id="RJP17131.1"/>
    </source>
</evidence>
<dbReference type="EMBL" id="QZKU01000120">
    <property type="protein sequence ID" value="RJP17131.1"/>
    <property type="molecule type" value="Genomic_DNA"/>
</dbReference>
<evidence type="ECO:0000313" key="3">
    <source>
        <dbReference type="Proteomes" id="UP000265882"/>
    </source>
</evidence>
<dbReference type="InterPro" id="IPR002575">
    <property type="entry name" value="Aminoglycoside_PTrfase"/>
</dbReference>
<dbReference type="Pfam" id="PF01636">
    <property type="entry name" value="APH"/>
    <property type="match status" value="1"/>
</dbReference>
<reference evidence="2 3" key="1">
    <citation type="journal article" date="2017" name="ISME J.">
        <title>Energy and carbon metabolisms in a deep terrestrial subsurface fluid microbial community.</title>
        <authorList>
            <person name="Momper L."/>
            <person name="Jungbluth S.P."/>
            <person name="Lee M.D."/>
            <person name="Amend J.P."/>
        </authorList>
    </citation>
    <scope>NUCLEOTIDE SEQUENCE [LARGE SCALE GENOMIC DNA]</scope>
    <source>
        <strain evidence="2">SURF_5</strain>
    </source>
</reference>
<organism evidence="2 3">
    <name type="scientific">Abyssobacteria bacterium (strain SURF_5)</name>
    <dbReference type="NCBI Taxonomy" id="2093360"/>
    <lineage>
        <taxon>Bacteria</taxon>
        <taxon>Pseudomonadati</taxon>
        <taxon>Candidatus Hydrogenedentota</taxon>
        <taxon>Candidatus Abyssobacteria</taxon>
    </lineage>
</organism>
<dbReference type="SUPFAM" id="SSF56112">
    <property type="entry name" value="Protein kinase-like (PK-like)"/>
    <property type="match status" value="1"/>
</dbReference>
<dbReference type="GO" id="GO:0016740">
    <property type="term" value="F:transferase activity"/>
    <property type="evidence" value="ECO:0007669"/>
    <property type="project" value="UniProtKB-KW"/>
</dbReference>
<dbReference type="Proteomes" id="UP000265882">
    <property type="component" value="Unassembled WGS sequence"/>
</dbReference>
<dbReference type="Gene3D" id="3.90.1200.10">
    <property type="match status" value="1"/>
</dbReference>
<dbReference type="InterPro" id="IPR011009">
    <property type="entry name" value="Kinase-like_dom_sf"/>
</dbReference>
<evidence type="ECO:0000259" key="1">
    <source>
        <dbReference type="Pfam" id="PF01636"/>
    </source>
</evidence>
<accession>A0A3A4NNS3</accession>
<protein>
    <submittedName>
        <fullName evidence="2">Aminoglycoside phosphotransferase family protein</fullName>
    </submittedName>
</protein>
<proteinExistence type="predicted"/>
<feature type="domain" description="Aminoglycoside phosphotransferase" evidence="1">
    <location>
        <begin position="189"/>
        <end position="373"/>
    </location>
</feature>
<keyword evidence="2" id="KW-0808">Transferase</keyword>
<gene>
    <name evidence="2" type="ORF">C4520_17575</name>
</gene>
<comment type="caution">
    <text evidence="2">The sequence shown here is derived from an EMBL/GenBank/DDBJ whole genome shotgun (WGS) entry which is preliminary data.</text>
</comment>
<dbReference type="AlphaFoldDB" id="A0A3A4NNS3"/>
<name>A0A3A4NNS3_ABYX5</name>
<sequence length="448" mass="50292">MPQCMRFNRLRARSRRERRRFMLTPADEQLVSRDLAVPGLALVLDEDALAGRLHELAPHVELKHLNAVYVRYKPKTSCLVCYKASVGGNETDLYAKAYAQTASRKLEKIGSNTRKSMTFGCSDFLLEDSAVVVHFFPNDRKLAALGHLVDKKIRQKFLRKLLPERPVFWEAAVRNLHYKPERRYVGKLVGESGERAVLKMYAEDEYAPAEHGARSVKSRRGLRVARRIASSRRHRILVFEWIKGEFLHNAFGAPDFNPLRLRQVGAALAEVHAQEGGRLGEQSREAEAVGIMAAAEACAAVCPDCAGQMRAFALRLAGELLRLPSERCAIHGDFSADQILLRNGTIAILDFDSAALGDPAADLGSFIARLEWYELKEGITGEKKQAFASALIDGYRAASHLDPFARIRLYTAAGLIRLAPHAFRSREQNWLQLTLRTFRRAMEIADNE</sequence>